<keyword evidence="1" id="KW-0472">Membrane</keyword>
<proteinExistence type="predicted"/>
<feature type="transmembrane region" description="Helical" evidence="1">
    <location>
        <begin position="79"/>
        <end position="102"/>
    </location>
</feature>
<dbReference type="AlphaFoldDB" id="A0A7X2P864"/>
<gene>
    <name evidence="2" type="ORF">FYJ60_06340</name>
</gene>
<feature type="transmembrane region" description="Helical" evidence="1">
    <location>
        <begin position="5"/>
        <end position="24"/>
    </location>
</feature>
<feature type="transmembrane region" description="Helical" evidence="1">
    <location>
        <begin position="44"/>
        <end position="67"/>
    </location>
</feature>
<dbReference type="Pfam" id="PF18936">
    <property type="entry name" value="DUF5684"/>
    <property type="match status" value="1"/>
</dbReference>
<dbReference type="InterPro" id="IPR043739">
    <property type="entry name" value="DUF5684"/>
</dbReference>
<evidence type="ECO:0008006" key="4">
    <source>
        <dbReference type="Google" id="ProtNLM"/>
    </source>
</evidence>
<protein>
    <recommendedName>
        <fullName evidence="4">Signal peptidase I</fullName>
    </recommendedName>
</protein>
<evidence type="ECO:0000313" key="3">
    <source>
        <dbReference type="Proteomes" id="UP000466864"/>
    </source>
</evidence>
<evidence type="ECO:0000256" key="1">
    <source>
        <dbReference type="SAM" id="Phobius"/>
    </source>
</evidence>
<name>A0A7X2P864_9FIRM</name>
<sequence length="112" mass="12609">MAAGIWACAICFYVLLVIAWWKIFTKAGVEGWMALVPFLNLYQIYKIAWGEGWYFLLMLIPFVGWVIEIIKTVKLSQAFGHGAGFALGLIFLPNIFTLILGFGSDRYLGPVK</sequence>
<keyword evidence="1" id="KW-0812">Transmembrane</keyword>
<reference evidence="2 3" key="1">
    <citation type="submission" date="2019-08" db="EMBL/GenBank/DDBJ databases">
        <title>In-depth cultivation of the pig gut microbiome towards novel bacterial diversity and tailored functional studies.</title>
        <authorList>
            <person name="Wylensek D."/>
            <person name="Hitch T.C.A."/>
            <person name="Clavel T."/>
        </authorList>
    </citation>
    <scope>NUCLEOTIDE SEQUENCE [LARGE SCALE GENOMIC DNA]</scope>
    <source>
        <strain evidence="2 3">Oil+RF-744-WCA-WT-13</strain>
    </source>
</reference>
<comment type="caution">
    <text evidence="2">The sequence shown here is derived from an EMBL/GenBank/DDBJ whole genome shotgun (WGS) entry which is preliminary data.</text>
</comment>
<dbReference type="EMBL" id="VUMV01000003">
    <property type="protein sequence ID" value="MST81931.1"/>
    <property type="molecule type" value="Genomic_DNA"/>
</dbReference>
<organism evidence="2 3">
    <name type="scientific">Bilifractor porci</name>
    <dbReference type="NCBI Taxonomy" id="2606636"/>
    <lineage>
        <taxon>Bacteria</taxon>
        <taxon>Bacillati</taxon>
        <taxon>Bacillota</taxon>
        <taxon>Clostridia</taxon>
        <taxon>Lachnospirales</taxon>
        <taxon>Lachnospiraceae</taxon>
        <taxon>Bilifractor</taxon>
    </lineage>
</organism>
<keyword evidence="1" id="KW-1133">Transmembrane helix</keyword>
<evidence type="ECO:0000313" key="2">
    <source>
        <dbReference type="EMBL" id="MST81931.1"/>
    </source>
</evidence>
<accession>A0A7X2P864</accession>
<dbReference type="Proteomes" id="UP000466864">
    <property type="component" value="Unassembled WGS sequence"/>
</dbReference>
<keyword evidence="3" id="KW-1185">Reference proteome</keyword>